<protein>
    <recommendedName>
        <fullName evidence="5 6">Octanoyltransferase</fullName>
        <ecNumber evidence="5 6">2.3.1.181</ecNumber>
    </recommendedName>
    <alternativeName>
        <fullName evidence="5">Lipoate-protein ligase B</fullName>
    </alternativeName>
    <alternativeName>
        <fullName evidence="5">Lipoyl/octanoyl transferase</fullName>
    </alternativeName>
    <alternativeName>
        <fullName evidence="5">Octanoyl-[acyl-carrier-protein]-protein N-octanoyltransferase</fullName>
    </alternativeName>
</protein>
<accession>A0A1M4TKZ3</accession>
<dbReference type="NCBIfam" id="TIGR00214">
    <property type="entry name" value="lipB"/>
    <property type="match status" value="1"/>
</dbReference>
<dbReference type="PROSITE" id="PS51733">
    <property type="entry name" value="BPL_LPL_CATALYTIC"/>
    <property type="match status" value="1"/>
</dbReference>
<evidence type="ECO:0000259" key="10">
    <source>
        <dbReference type="PROSITE" id="PS51733"/>
    </source>
</evidence>
<feature type="binding site" evidence="5 8">
    <location>
        <begin position="73"/>
        <end position="80"/>
    </location>
    <ligand>
        <name>substrate</name>
    </ligand>
</feature>
<dbReference type="HAMAP" id="MF_00013">
    <property type="entry name" value="LipB"/>
    <property type="match status" value="1"/>
</dbReference>
<keyword evidence="12" id="KW-1185">Reference proteome</keyword>
<evidence type="ECO:0000313" key="11">
    <source>
        <dbReference type="EMBL" id="SHE45098.1"/>
    </source>
</evidence>
<reference evidence="11 12" key="1">
    <citation type="submission" date="2016-11" db="EMBL/GenBank/DDBJ databases">
        <authorList>
            <person name="Jaros S."/>
            <person name="Januszkiewicz K."/>
            <person name="Wedrychowicz H."/>
        </authorList>
    </citation>
    <scope>NUCLEOTIDE SEQUENCE [LARGE SCALE GENOMIC DNA]</scope>
    <source>
        <strain evidence="11 12">DSM 44666</strain>
    </source>
</reference>
<feature type="active site" description="Acyl-thioester intermediate" evidence="5 7">
    <location>
        <position position="177"/>
    </location>
</feature>
<dbReference type="EC" id="2.3.1.181" evidence="5 6"/>
<sequence>MLHEQRFGIIPYHEAWSMQREWVQKVDDGAENQLILLQHPHTITLGRTTDQKHLLLTTEEYCQRQIEVVEIDRGGDVTYHGPGQLVGYPILYLGEQRNLARSYLRQLEQGLIDALSFWGIVASRREKYTGVWVGKEKIAAIGVKFHRGRHRRGYISSHGFALNVNTELKYFETIVPCGITQYGVTSMEKILKVKIEITEVMHQVKKSFDLIFSQ</sequence>
<dbReference type="GO" id="GO:0009249">
    <property type="term" value="P:protein lipoylation"/>
    <property type="evidence" value="ECO:0007669"/>
    <property type="project" value="InterPro"/>
</dbReference>
<dbReference type="AlphaFoldDB" id="A0A1M4TKZ3"/>
<evidence type="ECO:0000256" key="8">
    <source>
        <dbReference type="PIRSR" id="PIRSR016262-2"/>
    </source>
</evidence>
<feature type="binding site" evidence="5 8">
    <location>
        <begin position="159"/>
        <end position="161"/>
    </location>
    <ligand>
        <name>substrate</name>
    </ligand>
</feature>
<keyword evidence="5" id="KW-0963">Cytoplasm</keyword>
<evidence type="ECO:0000256" key="4">
    <source>
        <dbReference type="ARBA" id="ARBA00024732"/>
    </source>
</evidence>
<comment type="function">
    <text evidence="4 5 6">Catalyzes the transfer of endogenously produced octanoic acid from octanoyl-acyl-carrier-protein onto the lipoyl domains of lipoate-dependent enzymes. Lipoyl-ACP can also act as a substrate although octanoyl-ACP is likely to be the physiological substrate.</text>
</comment>
<gene>
    <name evidence="5" type="primary">lipB</name>
    <name evidence="11" type="ORF">SAMN05444392_101515</name>
</gene>
<dbReference type="InterPro" id="IPR000544">
    <property type="entry name" value="Octanoyltransferase"/>
</dbReference>
<evidence type="ECO:0000256" key="9">
    <source>
        <dbReference type="PIRSR" id="PIRSR016262-3"/>
    </source>
</evidence>
<proteinExistence type="inferred from homology"/>
<evidence type="ECO:0000256" key="2">
    <source>
        <dbReference type="ARBA" id="ARBA00022679"/>
    </source>
</evidence>
<dbReference type="PANTHER" id="PTHR10993:SF7">
    <property type="entry name" value="LIPOYLTRANSFERASE 2, MITOCHONDRIAL-RELATED"/>
    <property type="match status" value="1"/>
</dbReference>
<dbReference type="CDD" id="cd16444">
    <property type="entry name" value="LipB"/>
    <property type="match status" value="1"/>
</dbReference>
<evidence type="ECO:0000256" key="3">
    <source>
        <dbReference type="ARBA" id="ARBA00023315"/>
    </source>
</evidence>
<comment type="pathway">
    <text evidence="1 5 6">Protein modification; protein lipoylation via endogenous pathway; protein N(6)-(lipoyl)lysine from octanoyl-[acyl-carrier-protein]: step 1/2.</text>
</comment>
<dbReference type="SUPFAM" id="SSF55681">
    <property type="entry name" value="Class II aaRS and biotin synthetases"/>
    <property type="match status" value="1"/>
</dbReference>
<dbReference type="STRING" id="112248.SAMN05444392_101515"/>
<feature type="binding site" evidence="5 8">
    <location>
        <begin position="140"/>
        <end position="142"/>
    </location>
    <ligand>
        <name>substrate</name>
    </ligand>
</feature>
<dbReference type="GO" id="GO:0033819">
    <property type="term" value="F:lipoyl(octanoyl) transferase activity"/>
    <property type="evidence" value="ECO:0007669"/>
    <property type="project" value="UniProtKB-EC"/>
</dbReference>
<dbReference type="Proteomes" id="UP000184476">
    <property type="component" value="Unassembled WGS sequence"/>
</dbReference>
<dbReference type="Pfam" id="PF21948">
    <property type="entry name" value="LplA-B_cat"/>
    <property type="match status" value="1"/>
</dbReference>
<comment type="similarity">
    <text evidence="5 6">Belongs to the LipB family.</text>
</comment>
<evidence type="ECO:0000256" key="6">
    <source>
        <dbReference type="PIRNR" id="PIRNR016262"/>
    </source>
</evidence>
<name>A0A1M4TKZ3_9BACL</name>
<evidence type="ECO:0000256" key="5">
    <source>
        <dbReference type="HAMAP-Rule" id="MF_00013"/>
    </source>
</evidence>
<dbReference type="InterPro" id="IPR045864">
    <property type="entry name" value="aa-tRNA-synth_II/BPL/LPL"/>
</dbReference>
<comment type="subcellular location">
    <subcellularLocation>
        <location evidence="5">Cytoplasm</location>
    </subcellularLocation>
</comment>
<dbReference type="UniPathway" id="UPA00538">
    <property type="reaction ID" value="UER00592"/>
</dbReference>
<evidence type="ECO:0000313" key="12">
    <source>
        <dbReference type="Proteomes" id="UP000184476"/>
    </source>
</evidence>
<evidence type="ECO:0000256" key="1">
    <source>
        <dbReference type="ARBA" id="ARBA00004821"/>
    </source>
</evidence>
<feature type="domain" description="BPL/LPL catalytic" evidence="10">
    <location>
        <begin position="28"/>
        <end position="214"/>
    </location>
</feature>
<dbReference type="Gene3D" id="3.30.930.10">
    <property type="entry name" value="Bira Bifunctional Protein, Domain 2"/>
    <property type="match status" value="1"/>
</dbReference>
<dbReference type="GO" id="GO:0005737">
    <property type="term" value="C:cytoplasm"/>
    <property type="evidence" value="ECO:0007669"/>
    <property type="project" value="UniProtKB-SubCell"/>
</dbReference>
<evidence type="ECO:0000256" key="7">
    <source>
        <dbReference type="PIRSR" id="PIRSR016262-1"/>
    </source>
</evidence>
<keyword evidence="3 5" id="KW-0012">Acyltransferase</keyword>
<dbReference type="OrthoDB" id="9787061at2"/>
<dbReference type="EMBL" id="FQVL01000001">
    <property type="protein sequence ID" value="SHE45098.1"/>
    <property type="molecule type" value="Genomic_DNA"/>
</dbReference>
<comment type="catalytic activity">
    <reaction evidence="5 6">
        <text>octanoyl-[ACP] + L-lysyl-[protein] = N(6)-octanoyl-L-lysyl-[protein] + holo-[ACP] + H(+)</text>
        <dbReference type="Rhea" id="RHEA:17665"/>
        <dbReference type="Rhea" id="RHEA-COMP:9636"/>
        <dbReference type="Rhea" id="RHEA-COMP:9685"/>
        <dbReference type="Rhea" id="RHEA-COMP:9752"/>
        <dbReference type="Rhea" id="RHEA-COMP:9928"/>
        <dbReference type="ChEBI" id="CHEBI:15378"/>
        <dbReference type="ChEBI" id="CHEBI:29969"/>
        <dbReference type="ChEBI" id="CHEBI:64479"/>
        <dbReference type="ChEBI" id="CHEBI:78463"/>
        <dbReference type="ChEBI" id="CHEBI:78809"/>
        <dbReference type="EC" id="2.3.1.181"/>
    </reaction>
</comment>
<dbReference type="NCBIfam" id="NF010925">
    <property type="entry name" value="PRK14345.1"/>
    <property type="match status" value="1"/>
</dbReference>
<organism evidence="11 12">
    <name type="scientific">Seinonella peptonophila</name>
    <dbReference type="NCBI Taxonomy" id="112248"/>
    <lineage>
        <taxon>Bacteria</taxon>
        <taxon>Bacillati</taxon>
        <taxon>Bacillota</taxon>
        <taxon>Bacilli</taxon>
        <taxon>Bacillales</taxon>
        <taxon>Thermoactinomycetaceae</taxon>
        <taxon>Seinonella</taxon>
    </lineage>
</organism>
<dbReference type="PANTHER" id="PTHR10993">
    <property type="entry name" value="OCTANOYLTRANSFERASE"/>
    <property type="match status" value="1"/>
</dbReference>
<dbReference type="PIRSF" id="PIRSF016262">
    <property type="entry name" value="LPLase"/>
    <property type="match status" value="1"/>
</dbReference>
<dbReference type="PROSITE" id="PS01313">
    <property type="entry name" value="LIPB"/>
    <property type="match status" value="1"/>
</dbReference>
<dbReference type="RefSeq" id="WP_073151465.1">
    <property type="nucleotide sequence ID" value="NZ_FQVL01000001.1"/>
</dbReference>
<feature type="site" description="Lowers pKa of active site Cys" evidence="5 9">
    <location>
        <position position="137"/>
    </location>
</feature>
<dbReference type="InterPro" id="IPR020605">
    <property type="entry name" value="Octanoyltransferase_CS"/>
</dbReference>
<comment type="miscellaneous">
    <text evidence="5">In the reaction, the free carboxyl group of octanoic acid is attached via an amide linkage to the epsilon-amino group of a specific lysine residue of lipoyl domains of lipoate-dependent enzymes.</text>
</comment>
<keyword evidence="2 5" id="KW-0808">Transferase</keyword>
<dbReference type="InterPro" id="IPR004143">
    <property type="entry name" value="BPL_LPL_catalytic"/>
</dbReference>